<dbReference type="Ensembl" id="ENSAPET00000014802.1">
    <property type="protein sequence ID" value="ENSAPEP00000014420.1"/>
    <property type="gene ID" value="ENSAPEG00000010271.1"/>
</dbReference>
<feature type="region of interest" description="Disordered" evidence="7">
    <location>
        <begin position="1"/>
        <end position="34"/>
    </location>
</feature>
<dbReference type="GeneTree" id="ENSGT00940000162611"/>
<dbReference type="AlphaFoldDB" id="A0A3P8SQD3"/>
<evidence type="ECO:0000256" key="2">
    <source>
        <dbReference type="ARBA" id="ARBA00023015"/>
    </source>
</evidence>
<comment type="subcellular location">
    <subcellularLocation>
        <location evidence="1 6">Nucleus</location>
    </subcellularLocation>
</comment>
<evidence type="ECO:0000256" key="4">
    <source>
        <dbReference type="ARBA" id="ARBA00023163"/>
    </source>
</evidence>
<dbReference type="PANTHER" id="PTHR21545">
    <property type="entry name" value="TRANSCRIPTION FACTOR MLR1/2"/>
    <property type="match status" value="1"/>
</dbReference>
<reference evidence="9" key="3">
    <citation type="submission" date="2025-09" db="UniProtKB">
        <authorList>
            <consortium name="Ensembl"/>
        </authorList>
    </citation>
    <scope>IDENTIFICATION</scope>
</reference>
<proteinExistence type="predicted"/>
<evidence type="ECO:0000256" key="7">
    <source>
        <dbReference type="SAM" id="MobiDB-lite"/>
    </source>
</evidence>
<name>A0A3P8SQD3_AMPPE</name>
<dbReference type="InterPro" id="IPR007889">
    <property type="entry name" value="HTH_Psq"/>
</dbReference>
<reference evidence="9 10" key="1">
    <citation type="submission" date="2018-03" db="EMBL/GenBank/DDBJ databases">
        <title>Finding Nemo's genes: A chromosome-scale reference assembly of the genome of the orange clownfish Amphiprion percula.</title>
        <authorList>
            <person name="Lehmann R."/>
        </authorList>
    </citation>
    <scope>NUCLEOTIDE SEQUENCE</scope>
</reference>
<evidence type="ECO:0000259" key="8">
    <source>
        <dbReference type="PROSITE" id="PS50960"/>
    </source>
</evidence>
<evidence type="ECO:0000256" key="3">
    <source>
        <dbReference type="ARBA" id="ARBA00023125"/>
    </source>
</evidence>
<organism evidence="9 10">
    <name type="scientific">Amphiprion percula</name>
    <name type="common">Orange clownfish</name>
    <name type="synonym">Lutjanus percula</name>
    <dbReference type="NCBI Taxonomy" id="161767"/>
    <lineage>
        <taxon>Eukaryota</taxon>
        <taxon>Metazoa</taxon>
        <taxon>Chordata</taxon>
        <taxon>Craniata</taxon>
        <taxon>Vertebrata</taxon>
        <taxon>Euteleostomi</taxon>
        <taxon>Actinopterygii</taxon>
        <taxon>Neopterygii</taxon>
        <taxon>Teleostei</taxon>
        <taxon>Neoteleostei</taxon>
        <taxon>Acanthomorphata</taxon>
        <taxon>Ovalentaria</taxon>
        <taxon>Pomacentridae</taxon>
        <taxon>Amphiprion</taxon>
    </lineage>
</organism>
<feature type="region of interest" description="Disordered" evidence="7">
    <location>
        <begin position="217"/>
        <end position="237"/>
    </location>
</feature>
<keyword evidence="10" id="KW-1185">Reference proteome</keyword>
<feature type="region of interest" description="Disordered" evidence="7">
    <location>
        <begin position="317"/>
        <end position="342"/>
    </location>
</feature>
<evidence type="ECO:0000256" key="5">
    <source>
        <dbReference type="ARBA" id="ARBA00023242"/>
    </source>
</evidence>
<evidence type="ECO:0000313" key="9">
    <source>
        <dbReference type="Ensembl" id="ENSAPEP00000014420.1"/>
    </source>
</evidence>
<dbReference type="Proteomes" id="UP000265080">
    <property type="component" value="Chromosome 3"/>
</dbReference>
<accession>A0A3P8SQD3</accession>
<dbReference type="GO" id="GO:0006357">
    <property type="term" value="P:regulation of transcription by RNA polymerase II"/>
    <property type="evidence" value="ECO:0007669"/>
    <property type="project" value="TreeGrafter"/>
</dbReference>
<sequence length="429" mass="46852">MQRMIRQFAAEYTSKTTQDDPPLPNGTMKDQSLPRAVALAPAPTAASAQNPVLSKLLMADQDGPLDLTVKKNQADPEPSQQDGVLDLSTKKNHSTGGPKPGYTAEDGLLQRSLQDGLRENYSNSFKPPLARSLRIKEELLSQKHRLLSQPAALSLANLESAGLLNHGQSHSLLGQKGSSSFWGSKAHLESLMKLKQASGALSDLKDLPTFLENHHHNHHGVQHHHNDGKRDQGHSPPVDLKIPQVRGMDLSWDSHASELYGYGAMGVGGGGHGENTLSRKLRAILPKQNRRGGSLGSLLDGAADYWSSDLDHSSSGPAYSISDVEGDPNSKQPRKKRGRYRQYNSEILEEAIAVVMSGKMSVSKAQNMYGIPHSTLEYKVKERMGTLKNPPKKKLKLMMKMEAGGQDFPTEIEPMGRAAIFVSRKMAQT</sequence>
<keyword evidence="4" id="KW-0804">Transcription</keyword>
<keyword evidence="5 6" id="KW-0539">Nucleus</keyword>
<protein>
    <submittedName>
        <fullName evidence="9">Ligand dependent nuclear receptor corepressor</fullName>
    </submittedName>
</protein>
<dbReference type="PROSITE" id="PS50960">
    <property type="entry name" value="HTH_PSQ"/>
    <property type="match status" value="1"/>
</dbReference>
<keyword evidence="3 6" id="KW-0238">DNA-binding</keyword>
<dbReference type="Gene3D" id="1.10.10.60">
    <property type="entry name" value="Homeodomain-like"/>
    <property type="match status" value="1"/>
</dbReference>
<feature type="region of interest" description="Disordered" evidence="7">
    <location>
        <begin position="64"/>
        <end position="105"/>
    </location>
</feature>
<dbReference type="GO" id="GO:0005634">
    <property type="term" value="C:nucleus"/>
    <property type="evidence" value="ECO:0007669"/>
    <property type="project" value="UniProtKB-SubCell"/>
</dbReference>
<evidence type="ECO:0000256" key="1">
    <source>
        <dbReference type="ARBA" id="ARBA00004123"/>
    </source>
</evidence>
<dbReference type="FunFam" id="1.10.10.60:FF:000019">
    <property type="entry name" value="Ligand-dependent corepressor isoform 1"/>
    <property type="match status" value="1"/>
</dbReference>
<dbReference type="SUPFAM" id="SSF46689">
    <property type="entry name" value="Homeodomain-like"/>
    <property type="match status" value="1"/>
</dbReference>
<feature type="domain" description="HTH psq-type" evidence="8">
    <location>
        <begin position="334"/>
        <end position="386"/>
    </location>
</feature>
<dbReference type="InterPro" id="IPR009057">
    <property type="entry name" value="Homeodomain-like_sf"/>
</dbReference>
<dbReference type="GO" id="GO:0003677">
    <property type="term" value="F:DNA binding"/>
    <property type="evidence" value="ECO:0007669"/>
    <property type="project" value="UniProtKB-UniRule"/>
</dbReference>
<evidence type="ECO:0000256" key="6">
    <source>
        <dbReference type="PROSITE-ProRule" id="PRU00320"/>
    </source>
</evidence>
<keyword evidence="2" id="KW-0805">Transcription regulation</keyword>
<reference evidence="9" key="2">
    <citation type="submission" date="2025-08" db="UniProtKB">
        <authorList>
            <consortium name="Ensembl"/>
        </authorList>
    </citation>
    <scope>IDENTIFICATION</scope>
</reference>
<dbReference type="PANTHER" id="PTHR21545:SF14">
    <property type="entry name" value="LIGAND-DEPENDENT COREPRESSOR"/>
    <property type="match status" value="1"/>
</dbReference>
<feature type="compositionally biased region" description="Basic and acidic residues" evidence="7">
    <location>
        <begin position="224"/>
        <end position="233"/>
    </location>
</feature>
<feature type="DNA-binding region" description="H-T-H motif" evidence="6">
    <location>
        <begin position="362"/>
        <end position="382"/>
    </location>
</feature>
<dbReference type="Pfam" id="PF05225">
    <property type="entry name" value="HTH_psq"/>
    <property type="match status" value="1"/>
</dbReference>
<evidence type="ECO:0000313" key="10">
    <source>
        <dbReference type="Proteomes" id="UP000265080"/>
    </source>
</evidence>